<dbReference type="RefSeq" id="YP_002221479.1">
    <property type="nucleotide sequence ID" value="NC_011217.1"/>
</dbReference>
<name>B5KLF9_9VIRU</name>
<accession>B5KLF9</accession>
<organism evidence="1 2">
    <name type="scientific">Sulfolobus spindle-shaped virus 5</name>
    <dbReference type="NCBI Taxonomy" id="459291"/>
    <lineage>
        <taxon>Viruses</taxon>
        <taxon>Viruses incertae sedis</taxon>
        <taxon>Fuselloviridae</taxon>
        <taxon>Alphafusellovirus</taxon>
        <taxon>Alphafusellovirus hveragerdiense</taxon>
    </lineage>
</organism>
<proteinExistence type="predicted"/>
<sequence length="99" mass="11335">MIRRSSAGPFLVLAFSGPPLVLLRTYGGPWSIYGPICGPPEVHYRSSNGPQDHQWSIYGPQDLRPSGPPQDQLWTSIHFFFFAELWNCYRLLSTPRMIR</sequence>
<evidence type="ECO:0000313" key="1">
    <source>
        <dbReference type="EMBL" id="ABV26235.1"/>
    </source>
</evidence>
<evidence type="ECO:0000313" key="2">
    <source>
        <dbReference type="Proteomes" id="UP000001855"/>
    </source>
</evidence>
<dbReference type="GeneID" id="6904142"/>
<dbReference type="KEGG" id="vg:6904142"/>
<protein>
    <submittedName>
        <fullName evidence="1">Uncharacterized protein</fullName>
    </submittedName>
</protein>
<dbReference type="Proteomes" id="UP000001855">
    <property type="component" value="Segment"/>
</dbReference>
<dbReference type="EMBL" id="EU030939">
    <property type="protein sequence ID" value="ABV26235.1"/>
    <property type="molecule type" value="Genomic_DNA"/>
</dbReference>
<keyword evidence="2" id="KW-1185">Reference proteome</keyword>
<reference evidence="1 2" key="1">
    <citation type="submission" date="2007-07" db="EMBL/GenBank/DDBJ databases">
        <title>Horizontal gene transfer between genetic elements sharing a same Sulfolobus host.</title>
        <authorList>
            <person name="Peng X."/>
        </authorList>
    </citation>
    <scope>NUCLEOTIDE SEQUENCE [LARGE SCALE GENOMIC DNA]</scope>
</reference>